<proteinExistence type="predicted"/>
<evidence type="ECO:0000313" key="2">
    <source>
        <dbReference type="EMBL" id="EJF51586.1"/>
    </source>
</evidence>
<dbReference type="RefSeq" id="WP_005867446.1">
    <property type="nucleotide sequence ID" value="NZ_AKFS01000021.1"/>
</dbReference>
<accession>J0XRV4</accession>
<gene>
    <name evidence="2" type="ORF">HMPREF1317_0783</name>
</gene>
<dbReference type="EMBL" id="AKFS01000021">
    <property type="protein sequence ID" value="EJF51586.1"/>
    <property type="molecule type" value="Genomic_DNA"/>
</dbReference>
<dbReference type="Proteomes" id="UP000004578">
    <property type="component" value="Unassembled WGS sequence"/>
</dbReference>
<organism evidence="2 3">
    <name type="scientific">Schaalia georgiae F0490</name>
    <dbReference type="NCBI Taxonomy" id="1125717"/>
    <lineage>
        <taxon>Bacteria</taxon>
        <taxon>Bacillati</taxon>
        <taxon>Actinomycetota</taxon>
        <taxon>Actinomycetes</taxon>
        <taxon>Actinomycetales</taxon>
        <taxon>Actinomycetaceae</taxon>
        <taxon>Schaalia</taxon>
    </lineage>
</organism>
<evidence type="ECO:0000313" key="3">
    <source>
        <dbReference type="Proteomes" id="UP000004578"/>
    </source>
</evidence>
<dbReference type="PATRIC" id="fig|1125717.3.peg.162"/>
<protein>
    <submittedName>
        <fullName evidence="2">Uncharacterized protein</fullName>
    </submittedName>
</protein>
<sequence>MTSLSSQVDAQLADFDQLGAQARVDVLTAIDSQLRQGLDSPAAPPAPGALGEA</sequence>
<name>J0XRV4_9ACTO</name>
<dbReference type="AlphaFoldDB" id="J0XRV4"/>
<reference evidence="2 3" key="1">
    <citation type="submission" date="2012-05" db="EMBL/GenBank/DDBJ databases">
        <authorList>
            <person name="Harkins D.M."/>
            <person name="Madupu R."/>
            <person name="Durkin A.S."/>
            <person name="Torralba M."/>
            <person name="Methe B."/>
            <person name="Sutton G.G."/>
            <person name="Nelson K.E."/>
        </authorList>
    </citation>
    <scope>NUCLEOTIDE SEQUENCE [LARGE SCALE GENOMIC DNA]</scope>
    <source>
        <strain evidence="2 3">F0490</strain>
    </source>
</reference>
<keyword evidence="3" id="KW-1185">Reference proteome</keyword>
<feature type="region of interest" description="Disordered" evidence="1">
    <location>
        <begin position="34"/>
        <end position="53"/>
    </location>
</feature>
<comment type="caution">
    <text evidence="2">The sequence shown here is derived from an EMBL/GenBank/DDBJ whole genome shotgun (WGS) entry which is preliminary data.</text>
</comment>
<evidence type="ECO:0000256" key="1">
    <source>
        <dbReference type="SAM" id="MobiDB-lite"/>
    </source>
</evidence>